<evidence type="ECO:0000313" key="3">
    <source>
        <dbReference type="Proteomes" id="UP001501442"/>
    </source>
</evidence>
<keyword evidence="3" id="KW-1185">Reference proteome</keyword>
<gene>
    <name evidence="2" type="ORF">GCM10023196_098860</name>
</gene>
<reference evidence="3" key="1">
    <citation type="journal article" date="2019" name="Int. J. Syst. Evol. Microbiol.">
        <title>The Global Catalogue of Microorganisms (GCM) 10K type strain sequencing project: providing services to taxonomists for standard genome sequencing and annotation.</title>
        <authorList>
            <consortium name="The Broad Institute Genomics Platform"/>
            <consortium name="The Broad Institute Genome Sequencing Center for Infectious Disease"/>
            <person name="Wu L."/>
            <person name="Ma J."/>
        </authorList>
    </citation>
    <scope>NUCLEOTIDE SEQUENCE [LARGE SCALE GENOMIC DNA]</scope>
    <source>
        <strain evidence="3">JCM 17939</strain>
    </source>
</reference>
<comment type="caution">
    <text evidence="2">The sequence shown here is derived from an EMBL/GenBank/DDBJ whole genome shotgun (WGS) entry which is preliminary data.</text>
</comment>
<feature type="region of interest" description="Disordered" evidence="1">
    <location>
        <begin position="152"/>
        <end position="190"/>
    </location>
</feature>
<dbReference type="RefSeq" id="WP_345442533.1">
    <property type="nucleotide sequence ID" value="NZ_BAABHK010000025.1"/>
</dbReference>
<dbReference type="EMBL" id="BAABHK010000025">
    <property type="protein sequence ID" value="GAA4638991.1"/>
    <property type="molecule type" value="Genomic_DNA"/>
</dbReference>
<dbReference type="Proteomes" id="UP001501442">
    <property type="component" value="Unassembled WGS sequence"/>
</dbReference>
<name>A0ABP8USK2_9ACTN</name>
<evidence type="ECO:0008006" key="4">
    <source>
        <dbReference type="Google" id="ProtNLM"/>
    </source>
</evidence>
<protein>
    <recommendedName>
        <fullName evidence="4">ER-bound oxygenase mpaB/mpaB'/Rubber oxygenase catalytic domain-containing protein</fullName>
    </recommendedName>
</protein>
<organism evidence="2 3">
    <name type="scientific">Actinoallomurus vinaceus</name>
    <dbReference type="NCBI Taxonomy" id="1080074"/>
    <lineage>
        <taxon>Bacteria</taxon>
        <taxon>Bacillati</taxon>
        <taxon>Actinomycetota</taxon>
        <taxon>Actinomycetes</taxon>
        <taxon>Streptosporangiales</taxon>
        <taxon>Thermomonosporaceae</taxon>
        <taxon>Actinoallomurus</taxon>
    </lineage>
</organism>
<evidence type="ECO:0000256" key="1">
    <source>
        <dbReference type="SAM" id="MobiDB-lite"/>
    </source>
</evidence>
<proteinExistence type="predicted"/>
<evidence type="ECO:0000313" key="2">
    <source>
        <dbReference type="EMBL" id="GAA4638991.1"/>
    </source>
</evidence>
<sequence length="190" mass="20511">MNLTSVTRLWVFDALSGRPRGIGRPPWESGVDDYLPPATRAGGENLTEALAAQTMGPLLIWAIRMIEDFADDIFAAWAERTRLIEAAGNTIGSPASREAVRAHIDRLVTTNQPVPTVVRSGIPRLAAQYLAGSLGAPAQHVHELARRRPAWREAVRRRPGPGTARCRSASPEPSMAGHGAPRSTSTKPAR</sequence>
<accession>A0ABP8USK2</accession>